<dbReference type="InterPro" id="IPR006680">
    <property type="entry name" value="Amidohydro-rel"/>
</dbReference>
<name>A0A0W8FFE5_9ZZZZ</name>
<dbReference type="InterPro" id="IPR032466">
    <property type="entry name" value="Metal_Hydrolase"/>
</dbReference>
<dbReference type="PANTHER" id="PTHR43794:SF5">
    <property type="entry name" value="CHLOROHYDROLASE FAMILY PROTEIN"/>
    <property type="match status" value="1"/>
</dbReference>
<dbReference type="GO" id="GO:0008835">
    <property type="term" value="F:diaminohydroxyphosphoribosylaminopyrimidine deaminase activity"/>
    <property type="evidence" value="ECO:0007669"/>
    <property type="project" value="UniProtKB-EC"/>
</dbReference>
<sequence length="347" mass="36849">MPTPEITVTGTALIGEDLEAEAVEIVVADGTIAAIEPCLRPADRWICPAFFNAHTHLGDTVAMDCSASGSLAGLVAPPNGLKHRILASTPRDLLAAGMRASINIMLRTGTAGFADFREGGPAGVAALREAAEGLMCRAVIFGRDGGEREADGIGISSVRDVPDAERQVREARRLGKLVAIHAGERDPDDIDGAIALEPDLLIHCTHATDRQLRECADRGIPIAVCPRSNWLLGVADSPARPPIPRMLACGCTVLLGTDNAMFVQPDLLQEMAFASFVYRAPPEYLLRAAVAGSALAGRPHFIREGADANFFIVDCSKSNLCFSSSPVVSIVRRLNGCTIEHNVLTLR</sequence>
<proteinExistence type="predicted"/>
<dbReference type="Pfam" id="PF00962">
    <property type="entry name" value="A_deaminase"/>
    <property type="match status" value="1"/>
</dbReference>
<dbReference type="Pfam" id="PF01979">
    <property type="entry name" value="Amidohydro_1"/>
    <property type="match status" value="1"/>
</dbReference>
<dbReference type="EMBL" id="LNQE01001268">
    <property type="protein sequence ID" value="KUG19641.1"/>
    <property type="molecule type" value="Genomic_DNA"/>
</dbReference>
<evidence type="ECO:0000259" key="1">
    <source>
        <dbReference type="Pfam" id="PF00962"/>
    </source>
</evidence>
<dbReference type="PANTHER" id="PTHR43794">
    <property type="entry name" value="AMINOHYDROLASE SSNA-RELATED"/>
    <property type="match status" value="1"/>
</dbReference>
<feature type="domain" description="Adenosine deaminase" evidence="1">
    <location>
        <begin position="169"/>
        <end position="274"/>
    </location>
</feature>
<comment type="caution">
    <text evidence="3">The sequence shown here is derived from an EMBL/GenBank/DDBJ whole genome shotgun (WGS) entry which is preliminary data.</text>
</comment>
<dbReference type="SUPFAM" id="SSF51556">
    <property type="entry name" value="Metallo-dependent hydrolases"/>
    <property type="match status" value="1"/>
</dbReference>
<organism evidence="3">
    <name type="scientific">hydrocarbon metagenome</name>
    <dbReference type="NCBI Taxonomy" id="938273"/>
    <lineage>
        <taxon>unclassified sequences</taxon>
        <taxon>metagenomes</taxon>
        <taxon>ecological metagenomes</taxon>
    </lineage>
</organism>
<gene>
    <name evidence="3" type="ORF">ASZ90_010633</name>
</gene>
<dbReference type="InterPro" id="IPR001365">
    <property type="entry name" value="A_deaminase_dom"/>
</dbReference>
<keyword evidence="3" id="KW-0378">Hydrolase</keyword>
<dbReference type="Gene3D" id="3.20.20.140">
    <property type="entry name" value="Metal-dependent hydrolases"/>
    <property type="match status" value="1"/>
</dbReference>
<evidence type="ECO:0000313" key="3">
    <source>
        <dbReference type="EMBL" id="KUG19641.1"/>
    </source>
</evidence>
<accession>A0A0W8FFE5</accession>
<reference evidence="3" key="1">
    <citation type="journal article" date="2015" name="Proc. Natl. Acad. Sci. U.S.A.">
        <title>Networks of energetic and metabolic interactions define dynamics in microbial communities.</title>
        <authorList>
            <person name="Embree M."/>
            <person name="Liu J.K."/>
            <person name="Al-Bassam M.M."/>
            <person name="Zengler K."/>
        </authorList>
    </citation>
    <scope>NUCLEOTIDE SEQUENCE</scope>
</reference>
<dbReference type="EC" id="3.5.4.26" evidence="3"/>
<dbReference type="InterPro" id="IPR050287">
    <property type="entry name" value="MTA/SAH_deaminase"/>
</dbReference>
<evidence type="ECO:0000259" key="2">
    <source>
        <dbReference type="Pfam" id="PF01979"/>
    </source>
</evidence>
<dbReference type="AlphaFoldDB" id="A0A0W8FFE5"/>
<protein>
    <submittedName>
        <fullName evidence="3">Putative pyrimidine deaminase archaeal</fullName>
        <ecNumber evidence="3">3.5.4.26</ecNumber>
    </submittedName>
</protein>
<feature type="domain" description="Amidohydrolase-related" evidence="2">
    <location>
        <begin position="46"/>
        <end position="135"/>
    </location>
</feature>